<protein>
    <submittedName>
        <fullName evidence="7">Glutaredoxin</fullName>
    </submittedName>
</protein>
<evidence type="ECO:0000313" key="7">
    <source>
        <dbReference type="EMBL" id="WAS94940.1"/>
    </source>
</evidence>
<dbReference type="Pfam" id="PF00462">
    <property type="entry name" value="Glutaredoxin"/>
    <property type="match status" value="1"/>
</dbReference>
<keyword evidence="5" id="KW-0676">Redox-active center</keyword>
<dbReference type="SUPFAM" id="SSF52833">
    <property type="entry name" value="Thioredoxin-like"/>
    <property type="match status" value="1"/>
</dbReference>
<keyword evidence="8" id="KW-1185">Reference proteome</keyword>
<dbReference type="Proteomes" id="UP001164459">
    <property type="component" value="Chromosome"/>
</dbReference>
<keyword evidence="4" id="KW-1015">Disulfide bond</keyword>
<dbReference type="Gene3D" id="3.40.30.10">
    <property type="entry name" value="Glutaredoxin"/>
    <property type="match status" value="1"/>
</dbReference>
<feature type="domain" description="Glutaredoxin" evidence="6">
    <location>
        <begin position="41"/>
        <end position="102"/>
    </location>
</feature>
<evidence type="ECO:0000256" key="2">
    <source>
        <dbReference type="ARBA" id="ARBA00022448"/>
    </source>
</evidence>
<dbReference type="InterPro" id="IPR036249">
    <property type="entry name" value="Thioredoxin-like_sf"/>
</dbReference>
<name>A0ABY7H782_9BACT</name>
<dbReference type="PANTHER" id="PTHR46679:SF1">
    <property type="entry name" value="GLUTAREDOXIN-2, MITOCHONDRIAL"/>
    <property type="match status" value="1"/>
</dbReference>
<sequence>MSSRPLLPESSLAPHVSEKIQSYHRNVVDAIVAAIARDPVVVVGMAQNPFVKKARRALEAAGVPFTYLEYGSYLSQWKERLAIKLWSGWPTFPQVFVRGTLIGGFTDVERMLADGSLQKMQGPTH</sequence>
<dbReference type="InterPro" id="IPR002109">
    <property type="entry name" value="Glutaredoxin"/>
</dbReference>
<keyword evidence="2" id="KW-0813">Transport</keyword>
<dbReference type="RefSeq" id="WP_269037274.1">
    <property type="nucleotide sequence ID" value="NZ_CP114040.1"/>
</dbReference>
<evidence type="ECO:0000256" key="1">
    <source>
        <dbReference type="ARBA" id="ARBA00007787"/>
    </source>
</evidence>
<reference evidence="7" key="1">
    <citation type="submission" date="2022-11" db="EMBL/GenBank/DDBJ databases">
        <title>Minimal conservation of predation-associated metabolite biosynthetic gene clusters underscores biosynthetic potential of Myxococcota including descriptions for ten novel species: Archangium lansinium sp. nov., Myxococcus landrumus sp. nov., Nannocystis bai.</title>
        <authorList>
            <person name="Ahearne A."/>
            <person name="Stevens C."/>
            <person name="Dowd S."/>
        </authorList>
    </citation>
    <scope>NUCLEOTIDE SEQUENCE</scope>
    <source>
        <strain evidence="7">Fl3</strain>
    </source>
</reference>
<comment type="similarity">
    <text evidence="1">Belongs to the glutaredoxin family.</text>
</comment>
<evidence type="ECO:0000313" key="8">
    <source>
        <dbReference type="Proteomes" id="UP001164459"/>
    </source>
</evidence>
<gene>
    <name evidence="7" type="ORF">O0S08_02160</name>
</gene>
<organism evidence="7 8">
    <name type="scientific">Nannocystis punicea</name>
    <dbReference type="NCBI Taxonomy" id="2995304"/>
    <lineage>
        <taxon>Bacteria</taxon>
        <taxon>Pseudomonadati</taxon>
        <taxon>Myxococcota</taxon>
        <taxon>Polyangia</taxon>
        <taxon>Nannocystales</taxon>
        <taxon>Nannocystaceae</taxon>
        <taxon>Nannocystis</taxon>
    </lineage>
</organism>
<evidence type="ECO:0000256" key="4">
    <source>
        <dbReference type="ARBA" id="ARBA00023157"/>
    </source>
</evidence>
<dbReference type="EMBL" id="CP114040">
    <property type="protein sequence ID" value="WAS94940.1"/>
    <property type="molecule type" value="Genomic_DNA"/>
</dbReference>
<proteinExistence type="inferred from homology"/>
<evidence type="ECO:0000256" key="5">
    <source>
        <dbReference type="ARBA" id="ARBA00023284"/>
    </source>
</evidence>
<evidence type="ECO:0000259" key="6">
    <source>
        <dbReference type="Pfam" id="PF00462"/>
    </source>
</evidence>
<evidence type="ECO:0000256" key="3">
    <source>
        <dbReference type="ARBA" id="ARBA00022982"/>
    </source>
</evidence>
<keyword evidence="3" id="KW-0249">Electron transport</keyword>
<dbReference type="PROSITE" id="PS51354">
    <property type="entry name" value="GLUTAREDOXIN_2"/>
    <property type="match status" value="1"/>
</dbReference>
<accession>A0ABY7H782</accession>
<dbReference type="PANTHER" id="PTHR46679">
    <property type="match status" value="1"/>
</dbReference>